<keyword evidence="3" id="KW-0862">Zinc</keyword>
<protein>
    <submittedName>
        <fullName evidence="5">Homocysteine S-methyltransferase family protein</fullName>
    </submittedName>
</protein>
<evidence type="ECO:0000259" key="4">
    <source>
        <dbReference type="PROSITE" id="PS50970"/>
    </source>
</evidence>
<dbReference type="PANTHER" id="PTHR11103">
    <property type="entry name" value="SLR1189 PROTEIN"/>
    <property type="match status" value="1"/>
</dbReference>
<sequence length="307" mass="33270">MTTHTLTLLDGGMSRELARIGAPFQQPEWSALAIIEAPEKVTQAHNNFIQSGANIITTNSYALVPFHIGEERFAQSAKSLAATAGHAAKDAVIQNNIGTKIAASLPPMFGSYRPDLYQADQLSRIATPLIEGLAPYADLWLIETQSLIQEALDINTLINQICNNQKPVWVAFTLEDEQPSNQATLRSGESVKDAVTAMLNAKVTGILFNCCQPEVIGHALTVTLDVLKDLQAEHVQIGAYANAFAPQTKEATANEGLDEVREDLTPLSYLEWAKKWHQQGATLIGGCCGIGPEHIAQLNHHFAPLKG</sequence>
<comment type="cofactor">
    <cofactor evidence="3">
        <name>Zn(2+)</name>
        <dbReference type="ChEBI" id="CHEBI:29105"/>
    </cofactor>
</comment>
<evidence type="ECO:0000256" key="2">
    <source>
        <dbReference type="ARBA" id="ARBA00022679"/>
    </source>
</evidence>
<dbReference type="Proteomes" id="UP001620262">
    <property type="component" value="Unassembled WGS sequence"/>
</dbReference>
<dbReference type="InterPro" id="IPR003726">
    <property type="entry name" value="HCY_dom"/>
</dbReference>
<evidence type="ECO:0000256" key="1">
    <source>
        <dbReference type="ARBA" id="ARBA00022603"/>
    </source>
</evidence>
<comment type="caution">
    <text evidence="5">The sequence shown here is derived from an EMBL/GenBank/DDBJ whole genome shotgun (WGS) entry which is preliminary data.</text>
</comment>
<keyword evidence="1 3" id="KW-0489">Methyltransferase</keyword>
<evidence type="ECO:0000256" key="3">
    <source>
        <dbReference type="PROSITE-ProRule" id="PRU00333"/>
    </source>
</evidence>
<accession>A0ABW8L5K7</accession>
<dbReference type="InterPro" id="IPR036589">
    <property type="entry name" value="HCY_dom_sf"/>
</dbReference>
<keyword evidence="3" id="KW-0479">Metal-binding</keyword>
<dbReference type="SUPFAM" id="SSF82282">
    <property type="entry name" value="Homocysteine S-methyltransferase"/>
    <property type="match status" value="1"/>
</dbReference>
<dbReference type="InterPro" id="IPR017226">
    <property type="entry name" value="BHMT-like"/>
</dbReference>
<feature type="domain" description="Hcy-binding" evidence="4">
    <location>
        <begin position="1"/>
        <end position="302"/>
    </location>
</feature>
<keyword evidence="2 3" id="KW-0808">Transferase</keyword>
<evidence type="ECO:0000313" key="5">
    <source>
        <dbReference type="EMBL" id="MFK3865851.1"/>
    </source>
</evidence>
<dbReference type="PANTHER" id="PTHR11103:SF18">
    <property type="entry name" value="SLR1189 PROTEIN"/>
    <property type="match status" value="1"/>
</dbReference>
<feature type="binding site" evidence="3">
    <location>
        <position position="287"/>
    </location>
    <ligand>
        <name>Zn(2+)</name>
        <dbReference type="ChEBI" id="CHEBI:29105"/>
    </ligand>
</feature>
<dbReference type="PIRSF" id="PIRSF037505">
    <property type="entry name" value="Betaine_HMT"/>
    <property type="match status" value="1"/>
</dbReference>
<name>A0ABW8L5K7_9GAMM</name>
<organism evidence="5 6">
    <name type="scientific">Pseudoalteromonas rhizosphaerae</name>
    <dbReference type="NCBI Taxonomy" id="2518973"/>
    <lineage>
        <taxon>Bacteria</taxon>
        <taxon>Pseudomonadati</taxon>
        <taxon>Pseudomonadota</taxon>
        <taxon>Gammaproteobacteria</taxon>
        <taxon>Alteromonadales</taxon>
        <taxon>Pseudoalteromonadaceae</taxon>
        <taxon>Pseudoalteromonas</taxon>
    </lineage>
</organism>
<dbReference type="RefSeq" id="WP_404676162.1">
    <property type="nucleotide sequence ID" value="NZ_JBJDOT010000032.1"/>
</dbReference>
<reference evidence="5 6" key="1">
    <citation type="submission" date="2024-11" db="EMBL/GenBank/DDBJ databases">
        <title>The Natural Products Discovery Center: Release of the First 8490 Sequenced Strains for Exploring Actinobacteria Biosynthetic Diversity.</title>
        <authorList>
            <person name="Kalkreuter E."/>
            <person name="Kautsar S.A."/>
            <person name="Yang D."/>
            <person name="Bader C.D."/>
            <person name="Teijaro C.N."/>
            <person name="Fluegel L."/>
            <person name="Davis C.M."/>
            <person name="Simpson J.R."/>
            <person name="Lauterbach L."/>
            <person name="Steele A.D."/>
            <person name="Gui C."/>
            <person name="Meng S."/>
            <person name="Li G."/>
            <person name="Viehrig K."/>
            <person name="Ye F."/>
            <person name="Su P."/>
            <person name="Kiefer A.F."/>
            <person name="Nichols A."/>
            <person name="Cepeda A.J."/>
            <person name="Yan W."/>
            <person name="Fan B."/>
            <person name="Jiang Y."/>
            <person name="Adhikari A."/>
            <person name="Zheng C.-J."/>
            <person name="Schuster L."/>
            <person name="Cowan T.M."/>
            <person name="Smanski M.J."/>
            <person name="Chevrette M.G."/>
            <person name="De Carvalho L.P.S."/>
            <person name="Shen B."/>
        </authorList>
    </citation>
    <scope>NUCLEOTIDE SEQUENCE [LARGE SCALE GENOMIC DNA]</scope>
    <source>
        <strain evidence="5 6">NPDC078403</strain>
    </source>
</reference>
<keyword evidence="6" id="KW-1185">Reference proteome</keyword>
<proteinExistence type="predicted"/>
<feature type="binding site" evidence="3">
    <location>
        <position position="288"/>
    </location>
    <ligand>
        <name>Zn(2+)</name>
        <dbReference type="ChEBI" id="CHEBI:29105"/>
    </ligand>
</feature>
<dbReference type="PROSITE" id="PS50970">
    <property type="entry name" value="HCY"/>
    <property type="match status" value="1"/>
</dbReference>
<gene>
    <name evidence="5" type="ORF">ACI2JU_18545</name>
</gene>
<feature type="binding site" evidence="3">
    <location>
        <position position="210"/>
    </location>
    <ligand>
        <name>Zn(2+)</name>
        <dbReference type="ChEBI" id="CHEBI:29105"/>
    </ligand>
</feature>
<dbReference type="Pfam" id="PF02574">
    <property type="entry name" value="S-methyl_trans"/>
    <property type="match status" value="1"/>
</dbReference>
<evidence type="ECO:0000313" key="6">
    <source>
        <dbReference type="Proteomes" id="UP001620262"/>
    </source>
</evidence>
<dbReference type="EMBL" id="JBJDOT010000032">
    <property type="protein sequence ID" value="MFK3865851.1"/>
    <property type="molecule type" value="Genomic_DNA"/>
</dbReference>
<dbReference type="Gene3D" id="3.20.20.330">
    <property type="entry name" value="Homocysteine-binding-like domain"/>
    <property type="match status" value="1"/>
</dbReference>